<evidence type="ECO:0000313" key="1">
    <source>
        <dbReference type="EMBL" id="KOO35977.1"/>
    </source>
</evidence>
<comment type="caution">
    <text evidence="1">The sequence shown here is derived from an EMBL/GenBank/DDBJ whole genome shotgun (WGS) entry which is preliminary data.</text>
</comment>
<organism evidence="1 2">
    <name type="scientific">Chrysochromulina tobinii</name>
    <dbReference type="NCBI Taxonomy" id="1460289"/>
    <lineage>
        <taxon>Eukaryota</taxon>
        <taxon>Haptista</taxon>
        <taxon>Haptophyta</taxon>
        <taxon>Prymnesiophyceae</taxon>
        <taxon>Prymnesiales</taxon>
        <taxon>Chrysochromulinaceae</taxon>
        <taxon>Chrysochromulina</taxon>
    </lineage>
</organism>
<reference evidence="2" key="1">
    <citation type="journal article" date="2015" name="PLoS Genet.">
        <title>Genome Sequence and Transcriptome Analyses of Chrysochromulina tobin: Metabolic Tools for Enhanced Algal Fitness in the Prominent Order Prymnesiales (Haptophyceae).</title>
        <authorList>
            <person name="Hovde B.T."/>
            <person name="Deodato C.R."/>
            <person name="Hunsperger H.M."/>
            <person name="Ryken S.A."/>
            <person name="Yost W."/>
            <person name="Jha R.K."/>
            <person name="Patterson J."/>
            <person name="Monnat R.J. Jr."/>
            <person name="Barlow S.B."/>
            <person name="Starkenburg S.R."/>
            <person name="Cattolico R.A."/>
        </authorList>
    </citation>
    <scope>NUCLEOTIDE SEQUENCE</scope>
    <source>
        <strain evidence="2">CCMP291</strain>
    </source>
</reference>
<protein>
    <submittedName>
        <fullName evidence="1">Uncharacterized protein</fullName>
    </submittedName>
</protein>
<accession>A0A0M0KBN9</accession>
<proteinExistence type="predicted"/>
<dbReference type="AlphaFoldDB" id="A0A0M0KBN9"/>
<sequence>MRQCEWSRHLEGSCQACRPRSIRYSQLWG</sequence>
<evidence type="ECO:0000313" key="2">
    <source>
        <dbReference type="Proteomes" id="UP000037460"/>
    </source>
</evidence>
<dbReference type="EMBL" id="JWZX01000684">
    <property type="protein sequence ID" value="KOO35977.1"/>
    <property type="molecule type" value="Genomic_DNA"/>
</dbReference>
<name>A0A0M0KBN9_9EUKA</name>
<keyword evidence="2" id="KW-1185">Reference proteome</keyword>
<gene>
    <name evidence="1" type="ORF">Ctob_015460</name>
</gene>
<dbReference type="Proteomes" id="UP000037460">
    <property type="component" value="Unassembled WGS sequence"/>
</dbReference>